<keyword evidence="5" id="KW-0723">Serine/threonine-protein kinase</keyword>
<dbReference type="EMBL" id="LYUD01000143">
    <property type="protein sequence ID" value="OAZ63457.1"/>
    <property type="molecule type" value="Genomic_DNA"/>
</dbReference>
<dbReference type="Pfam" id="PF07804">
    <property type="entry name" value="HipA_C"/>
    <property type="match status" value="1"/>
</dbReference>
<dbReference type="PATRIC" id="fig|438.15.peg.2784"/>
<evidence type="ECO:0000313" key="5">
    <source>
        <dbReference type="EMBL" id="OAZ63457.1"/>
    </source>
</evidence>
<proteinExistence type="inferred from homology"/>
<evidence type="ECO:0000256" key="1">
    <source>
        <dbReference type="ARBA" id="ARBA00010164"/>
    </source>
</evidence>
<name>A0A1A0CM65_ACEPA</name>
<dbReference type="PANTHER" id="PTHR37419">
    <property type="entry name" value="SERINE/THREONINE-PROTEIN KINASE TOXIN HIPA"/>
    <property type="match status" value="1"/>
</dbReference>
<evidence type="ECO:0000313" key="6">
    <source>
        <dbReference type="Proteomes" id="UP000093796"/>
    </source>
</evidence>
<dbReference type="Gene3D" id="1.10.1070.20">
    <property type="match status" value="1"/>
</dbReference>
<comment type="similarity">
    <text evidence="1">Belongs to the HipA Ser/Thr kinase family.</text>
</comment>
<comment type="caution">
    <text evidence="5">The sequence shown here is derived from an EMBL/GenBank/DDBJ whole genome shotgun (WGS) entry which is preliminary data.</text>
</comment>
<evidence type="ECO:0000259" key="4">
    <source>
        <dbReference type="Pfam" id="PF07804"/>
    </source>
</evidence>
<dbReference type="Proteomes" id="UP000093796">
    <property type="component" value="Unassembled WGS sequence"/>
</dbReference>
<gene>
    <name evidence="5" type="primary">hipA</name>
    <name evidence="5" type="ORF">SRCM100623_02516</name>
</gene>
<dbReference type="GO" id="GO:0004674">
    <property type="term" value="F:protein serine/threonine kinase activity"/>
    <property type="evidence" value="ECO:0007669"/>
    <property type="project" value="UniProtKB-KW"/>
</dbReference>
<dbReference type="AlphaFoldDB" id="A0A1A0CM65"/>
<accession>A0A1A0CM65</accession>
<keyword evidence="3 5" id="KW-0418">Kinase</keyword>
<dbReference type="InterPro" id="IPR052028">
    <property type="entry name" value="HipA_Ser/Thr_kinase"/>
</dbReference>
<protein>
    <submittedName>
        <fullName evidence="5">Non-specific serine/threonine protein kinase</fullName>
        <ecNumber evidence="5">2.7.11.1</ecNumber>
    </submittedName>
</protein>
<dbReference type="GO" id="GO:0005829">
    <property type="term" value="C:cytosol"/>
    <property type="evidence" value="ECO:0007669"/>
    <property type="project" value="TreeGrafter"/>
</dbReference>
<sequence>MPLGAVHPITEEIRVEEIFRRMVFNVRALNRDDHVRNHAFLMNAAGEWSLAPAYDVSFSAGPGGEHSIAIAGDGRYPGKGAINEVARVAGIKPVRRDQIVDAVDSALCSWEKVAGNCGVPDFLIEDIGSEMVIARGWK</sequence>
<evidence type="ECO:0000256" key="3">
    <source>
        <dbReference type="ARBA" id="ARBA00022777"/>
    </source>
</evidence>
<evidence type="ECO:0000256" key="2">
    <source>
        <dbReference type="ARBA" id="ARBA00022679"/>
    </source>
</evidence>
<feature type="domain" description="HipA-like C-terminal" evidence="4">
    <location>
        <begin position="13"/>
        <end position="105"/>
    </location>
</feature>
<reference evidence="5 6" key="1">
    <citation type="submission" date="2016-05" db="EMBL/GenBank/DDBJ databases">
        <title>Genome sequencing of Acetobacter pasteurianus strain SRCM100623.</title>
        <authorList>
            <person name="Song Y.R."/>
        </authorList>
    </citation>
    <scope>NUCLEOTIDE SEQUENCE [LARGE SCALE GENOMIC DNA]</scope>
    <source>
        <strain evidence="5 6">SRCM100623</strain>
    </source>
</reference>
<dbReference type="PANTHER" id="PTHR37419:SF8">
    <property type="entry name" value="TOXIN YJJJ"/>
    <property type="match status" value="1"/>
</dbReference>
<dbReference type="EC" id="2.7.11.1" evidence="5"/>
<organism evidence="5 6">
    <name type="scientific">Acetobacter pasteurianus</name>
    <name type="common">Acetobacter turbidans</name>
    <dbReference type="NCBI Taxonomy" id="438"/>
    <lineage>
        <taxon>Bacteria</taxon>
        <taxon>Pseudomonadati</taxon>
        <taxon>Pseudomonadota</taxon>
        <taxon>Alphaproteobacteria</taxon>
        <taxon>Acetobacterales</taxon>
        <taxon>Acetobacteraceae</taxon>
        <taxon>Acetobacter</taxon>
    </lineage>
</organism>
<keyword evidence="2 5" id="KW-0808">Transferase</keyword>
<dbReference type="InterPro" id="IPR012893">
    <property type="entry name" value="HipA-like_C"/>
</dbReference>